<feature type="region of interest" description="Disordered" evidence="1">
    <location>
        <begin position="219"/>
        <end position="248"/>
    </location>
</feature>
<dbReference type="OrthoDB" id="10014409at2759"/>
<proteinExistence type="predicted"/>
<dbReference type="InterPro" id="IPR015915">
    <property type="entry name" value="Kelch-typ_b-propeller"/>
</dbReference>
<accession>A0A8T3BES3</accession>
<evidence type="ECO:0000313" key="3">
    <source>
        <dbReference type="Proteomes" id="UP000829196"/>
    </source>
</evidence>
<dbReference type="Gene3D" id="2.120.10.80">
    <property type="entry name" value="Kelch-type beta propeller"/>
    <property type="match status" value="1"/>
</dbReference>
<gene>
    <name evidence="2" type="ORF">KFK09_011016</name>
</gene>
<organism evidence="2 3">
    <name type="scientific">Dendrobium nobile</name>
    <name type="common">Orchid</name>
    <dbReference type="NCBI Taxonomy" id="94219"/>
    <lineage>
        <taxon>Eukaryota</taxon>
        <taxon>Viridiplantae</taxon>
        <taxon>Streptophyta</taxon>
        <taxon>Embryophyta</taxon>
        <taxon>Tracheophyta</taxon>
        <taxon>Spermatophyta</taxon>
        <taxon>Magnoliopsida</taxon>
        <taxon>Liliopsida</taxon>
        <taxon>Asparagales</taxon>
        <taxon>Orchidaceae</taxon>
        <taxon>Epidendroideae</taxon>
        <taxon>Malaxideae</taxon>
        <taxon>Dendrobiinae</taxon>
        <taxon>Dendrobium</taxon>
    </lineage>
</organism>
<dbReference type="GO" id="GO:0019005">
    <property type="term" value="C:SCF ubiquitin ligase complex"/>
    <property type="evidence" value="ECO:0007669"/>
    <property type="project" value="TreeGrafter"/>
</dbReference>
<dbReference type="AlphaFoldDB" id="A0A8T3BES3"/>
<keyword evidence="3" id="KW-1185">Reference proteome</keyword>
<dbReference type="Proteomes" id="UP000829196">
    <property type="component" value="Unassembled WGS sequence"/>
</dbReference>
<evidence type="ECO:0000313" key="2">
    <source>
        <dbReference type="EMBL" id="KAI0510415.1"/>
    </source>
</evidence>
<evidence type="ECO:0000256" key="1">
    <source>
        <dbReference type="SAM" id="MobiDB-lite"/>
    </source>
</evidence>
<sequence>MDSLTGSPALVRNIQSKFALISVGGHGSWDEPLDSGEIYDPINNRWVEIARLPADFGPVCSGTVCNCMFYVYSETDKLAGFDLEKGCSMMIQVHRPPLRLPDYYPKLVSCQTRLFMLCVSWCDYDGLLNRREKAVRKMWELDLKSHAWSEVSRHLDAPMDWNASFFADQNKIYGVEMFRIFGQVLDFVTACNVSDSEIKWSTISRKHAAHEADASSCITKENGIGEQAKPKKKALPHANDNEEESPTSVKLKIREGKLMIWNGRYCSSASFLLSRAKLVRSILLQRSRHNANTNKELTTSLGYFNSPQGIAHATIQHHFPTPSTFLLGKLSHLIFFASLTAPVINDEIKAVIFFAPSFEFCKCSWYIIGLQICNAVKNFFYIGHLPKGVKVAAITLISKCSHATNITNFRTISLCNMFYKILAKLLANRLTSILPIIIS</sequence>
<dbReference type="PANTHER" id="PTHR47712">
    <property type="entry name" value="OS09G0555300 PROTEIN"/>
    <property type="match status" value="1"/>
</dbReference>
<dbReference type="InterPro" id="IPR006652">
    <property type="entry name" value="Kelch_1"/>
</dbReference>
<evidence type="ECO:0008006" key="4">
    <source>
        <dbReference type="Google" id="ProtNLM"/>
    </source>
</evidence>
<dbReference type="SUPFAM" id="SSF117281">
    <property type="entry name" value="Kelch motif"/>
    <property type="match status" value="1"/>
</dbReference>
<dbReference type="SMR" id="A0A8T3BES3"/>
<dbReference type="EMBL" id="JAGYWB010000009">
    <property type="protein sequence ID" value="KAI0510415.1"/>
    <property type="molecule type" value="Genomic_DNA"/>
</dbReference>
<dbReference type="PANTHER" id="PTHR47712:SF1">
    <property type="entry name" value="OS09G0555300 PROTEIN"/>
    <property type="match status" value="1"/>
</dbReference>
<protein>
    <recommendedName>
        <fullName evidence="4">F-box/kelch-repeat protein</fullName>
    </recommendedName>
</protein>
<comment type="caution">
    <text evidence="2">The sequence shown here is derived from an EMBL/GenBank/DDBJ whole genome shotgun (WGS) entry which is preliminary data.</text>
</comment>
<name>A0A8T3BES3_DENNO</name>
<dbReference type="Pfam" id="PF01344">
    <property type="entry name" value="Kelch_1"/>
    <property type="match status" value="1"/>
</dbReference>
<reference evidence="2" key="1">
    <citation type="journal article" date="2022" name="Front. Genet.">
        <title>Chromosome-Scale Assembly of the Dendrobium nobile Genome Provides Insights Into the Molecular Mechanism of the Biosynthesis of the Medicinal Active Ingredient of Dendrobium.</title>
        <authorList>
            <person name="Xu Q."/>
            <person name="Niu S.-C."/>
            <person name="Li K.-L."/>
            <person name="Zheng P.-J."/>
            <person name="Zhang X.-J."/>
            <person name="Jia Y."/>
            <person name="Liu Y."/>
            <person name="Niu Y.-X."/>
            <person name="Yu L.-H."/>
            <person name="Chen D.-F."/>
            <person name="Zhang G.-Q."/>
        </authorList>
    </citation>
    <scope>NUCLEOTIDE SEQUENCE</scope>
    <source>
        <tissue evidence="2">Leaf</tissue>
    </source>
</reference>